<dbReference type="EMBL" id="ADBJ01000026">
    <property type="protein sequence ID" value="EFA80993.1"/>
    <property type="molecule type" value="Genomic_DNA"/>
</dbReference>
<protein>
    <submittedName>
        <fullName evidence="2">Uncharacterized protein</fullName>
    </submittedName>
</protein>
<feature type="compositionally biased region" description="Low complexity" evidence="1">
    <location>
        <begin position="150"/>
        <end position="194"/>
    </location>
</feature>
<feature type="region of interest" description="Disordered" evidence="1">
    <location>
        <begin position="145"/>
        <end position="216"/>
    </location>
</feature>
<feature type="compositionally biased region" description="Polar residues" evidence="1">
    <location>
        <begin position="253"/>
        <end position="295"/>
    </location>
</feature>
<evidence type="ECO:0000313" key="3">
    <source>
        <dbReference type="Proteomes" id="UP000001396"/>
    </source>
</evidence>
<dbReference type="FunCoup" id="D3BBG0">
    <property type="interactions" value="433"/>
</dbReference>
<dbReference type="Proteomes" id="UP000001396">
    <property type="component" value="Unassembled WGS sequence"/>
</dbReference>
<accession>D3BBG0</accession>
<dbReference type="RefSeq" id="XP_020433111.1">
    <property type="nucleotide sequence ID" value="XM_020576699.1"/>
</dbReference>
<feature type="compositionally biased region" description="Polar residues" evidence="1">
    <location>
        <begin position="319"/>
        <end position="333"/>
    </location>
</feature>
<dbReference type="GeneID" id="31361312"/>
<feature type="region of interest" description="Disordered" evidence="1">
    <location>
        <begin position="253"/>
        <end position="334"/>
    </location>
</feature>
<reference evidence="2 3" key="1">
    <citation type="journal article" date="2011" name="Genome Res.">
        <title>Phylogeny-wide analysis of social amoeba genomes highlights ancient origins for complex intercellular communication.</title>
        <authorList>
            <person name="Heidel A.J."/>
            <person name="Lawal H.M."/>
            <person name="Felder M."/>
            <person name="Schilde C."/>
            <person name="Helps N.R."/>
            <person name="Tunggal B."/>
            <person name="Rivero F."/>
            <person name="John U."/>
            <person name="Schleicher M."/>
            <person name="Eichinger L."/>
            <person name="Platzer M."/>
            <person name="Noegel A.A."/>
            <person name="Schaap P."/>
            <person name="Gloeckner G."/>
        </authorList>
    </citation>
    <scope>NUCLEOTIDE SEQUENCE [LARGE SCALE GENOMIC DNA]</scope>
    <source>
        <strain evidence="3">ATCC 26659 / Pp 5 / PN500</strain>
    </source>
</reference>
<dbReference type="OMA" id="DWDTKYQ"/>
<name>D3BBG0_HETP5</name>
<evidence type="ECO:0000313" key="2">
    <source>
        <dbReference type="EMBL" id="EFA80993.1"/>
    </source>
</evidence>
<evidence type="ECO:0000256" key="1">
    <source>
        <dbReference type="SAM" id="MobiDB-lite"/>
    </source>
</evidence>
<gene>
    <name evidence="2" type="ORF">PPL_05828</name>
</gene>
<dbReference type="InParanoid" id="D3BBG0"/>
<comment type="caution">
    <text evidence="2">The sequence shown here is derived from an EMBL/GenBank/DDBJ whole genome shotgun (WGS) entry which is preliminary data.</text>
</comment>
<proteinExistence type="predicted"/>
<feature type="compositionally biased region" description="Low complexity" evidence="1">
    <location>
        <begin position="108"/>
        <end position="127"/>
    </location>
</feature>
<sequence>MTVLVENKQQNGASASTTELELKVFKVLAAFSQSIEKSLITSQTNINDMYKTLNCPLPQSPELKQLNQITDTGNIGLLTIQMVRTVIQRSEALSKQISTLNTTVKNNNINLNNNNSNNNNSSSSSSNAEIKAYKMEIESLKKKITRLQQTTPSSSSSSTTTTTTTSTSTANNTITKSTSNNHLNEESTTSNSNRSSKDHSSESLSSLRNEVEISHDPMMDDELIETPREDSILSSTSSSSAAHASTEMHITNGHASISSGSSPIVTPPTISANDKTLSSSGSFTSQAHSPLTHSASSTSILGNSSPSSSSTNLAYGDSPSRQSSANLGNSTNAAPKKAYLTDLLDQIDLENNTPSKDKKKGKFKFF</sequence>
<dbReference type="AlphaFoldDB" id="D3BBG0"/>
<keyword evidence="3" id="KW-1185">Reference proteome</keyword>
<feature type="compositionally biased region" description="Low complexity" evidence="1">
    <location>
        <begin position="296"/>
        <end position="310"/>
    </location>
</feature>
<organism evidence="2 3">
    <name type="scientific">Heterostelium pallidum (strain ATCC 26659 / Pp 5 / PN500)</name>
    <name type="common">Cellular slime mold</name>
    <name type="synonym">Polysphondylium pallidum</name>
    <dbReference type="NCBI Taxonomy" id="670386"/>
    <lineage>
        <taxon>Eukaryota</taxon>
        <taxon>Amoebozoa</taxon>
        <taxon>Evosea</taxon>
        <taxon>Eumycetozoa</taxon>
        <taxon>Dictyostelia</taxon>
        <taxon>Acytosteliales</taxon>
        <taxon>Acytosteliaceae</taxon>
        <taxon>Heterostelium</taxon>
    </lineage>
</organism>
<feature type="region of interest" description="Disordered" evidence="1">
    <location>
        <begin position="108"/>
        <end position="128"/>
    </location>
</feature>